<dbReference type="GO" id="GO:0016020">
    <property type="term" value="C:membrane"/>
    <property type="evidence" value="ECO:0007669"/>
    <property type="project" value="TreeGrafter"/>
</dbReference>
<dbReference type="AlphaFoldDB" id="A0A6C0GUA7"/>
<organism evidence="2 3">
    <name type="scientific">Rhodocytophaga rosea</name>
    <dbReference type="NCBI Taxonomy" id="2704465"/>
    <lineage>
        <taxon>Bacteria</taxon>
        <taxon>Pseudomonadati</taxon>
        <taxon>Bacteroidota</taxon>
        <taxon>Cytophagia</taxon>
        <taxon>Cytophagales</taxon>
        <taxon>Rhodocytophagaceae</taxon>
        <taxon>Rhodocytophaga</taxon>
    </lineage>
</organism>
<dbReference type="InterPro" id="IPR050266">
    <property type="entry name" value="AB_hydrolase_sf"/>
</dbReference>
<dbReference type="PANTHER" id="PTHR43798:SF33">
    <property type="entry name" value="HYDROLASE, PUTATIVE (AFU_ORTHOLOGUE AFUA_2G14860)-RELATED"/>
    <property type="match status" value="1"/>
</dbReference>
<accession>A0A6C0GUA7</accession>
<feature type="domain" description="AB hydrolase-1" evidence="1">
    <location>
        <begin position="73"/>
        <end position="277"/>
    </location>
</feature>
<dbReference type="EMBL" id="CP048222">
    <property type="protein sequence ID" value="QHT71789.1"/>
    <property type="molecule type" value="Genomic_DNA"/>
</dbReference>
<reference evidence="2 3" key="1">
    <citation type="submission" date="2020-01" db="EMBL/GenBank/DDBJ databases">
        <authorList>
            <person name="Kim M.K."/>
        </authorList>
    </citation>
    <scope>NUCLEOTIDE SEQUENCE [LARGE SCALE GENOMIC DNA]</scope>
    <source>
        <strain evidence="2 3">172606-1</strain>
    </source>
</reference>
<gene>
    <name evidence="2" type="ORF">GXP67_36560</name>
</gene>
<keyword evidence="3" id="KW-1185">Reference proteome</keyword>
<dbReference type="InterPro" id="IPR029058">
    <property type="entry name" value="AB_hydrolase_fold"/>
</dbReference>
<dbReference type="SUPFAM" id="SSF53474">
    <property type="entry name" value="alpha/beta-Hydrolases"/>
    <property type="match status" value="1"/>
</dbReference>
<name>A0A6C0GUA7_9BACT</name>
<dbReference type="Proteomes" id="UP000480178">
    <property type="component" value="Chromosome"/>
</dbReference>
<evidence type="ECO:0000259" key="1">
    <source>
        <dbReference type="Pfam" id="PF12697"/>
    </source>
</evidence>
<keyword evidence="2" id="KW-0378">Hydrolase</keyword>
<dbReference type="InterPro" id="IPR000073">
    <property type="entry name" value="AB_hydrolase_1"/>
</dbReference>
<protein>
    <submittedName>
        <fullName evidence="2">Alpha/beta hydrolase</fullName>
    </submittedName>
</protein>
<evidence type="ECO:0000313" key="2">
    <source>
        <dbReference type="EMBL" id="QHT71789.1"/>
    </source>
</evidence>
<dbReference type="GO" id="GO:0016787">
    <property type="term" value="F:hydrolase activity"/>
    <property type="evidence" value="ECO:0007669"/>
    <property type="project" value="UniProtKB-KW"/>
</dbReference>
<dbReference type="PANTHER" id="PTHR43798">
    <property type="entry name" value="MONOACYLGLYCEROL LIPASE"/>
    <property type="match status" value="1"/>
</dbReference>
<evidence type="ECO:0000313" key="3">
    <source>
        <dbReference type="Proteomes" id="UP000480178"/>
    </source>
</evidence>
<dbReference type="KEGG" id="rhoz:GXP67_36560"/>
<proteinExistence type="predicted"/>
<dbReference type="PRINTS" id="PR00111">
    <property type="entry name" value="ABHYDROLASE"/>
</dbReference>
<sequence>MHHPKPAYIKWFSGTGILLLLALLPRCMSLHMSDKKVAEYFKDAPAKPSFYEYTLNNHRIHYAAMGADTLPMVVFVHGSPGSWDAFISFFKDTTLYKTARIVSVDRPGFGKSGYGKVEKSLQAQAALLMPILQTSRSTTQPLLVGHSLGGPVVSRMAMDYPHLVGGLILVAPSIDPELERWEWYRHLGKFFLFRAIIPKELDVSNQEILPLKKELASMLPMWATIQVPVTVIQGEEDKLVPPGNATFARKMLVNAPTQVWMILDMNHFIPWSRPDLITQAILEWMHSHDK</sequence>
<dbReference type="RefSeq" id="WP_162447709.1">
    <property type="nucleotide sequence ID" value="NZ_CP048222.1"/>
</dbReference>
<dbReference type="Pfam" id="PF12697">
    <property type="entry name" value="Abhydrolase_6"/>
    <property type="match status" value="1"/>
</dbReference>
<dbReference type="Gene3D" id="3.40.50.1820">
    <property type="entry name" value="alpha/beta hydrolase"/>
    <property type="match status" value="1"/>
</dbReference>